<gene>
    <name evidence="6" type="primary">bamD</name>
    <name evidence="6" type="ORF">P0M35_04165</name>
</gene>
<evidence type="ECO:0000256" key="1">
    <source>
        <dbReference type="ARBA" id="ARBA00022729"/>
    </source>
</evidence>
<sequence length="251" mass="29629">MLKNFRYVLILLSLIILTNCSSSVDTSKFSVDEYFNYAMKLYNDEDYELAIQEFQNFLLQYSGSSFNDDAQYYYAMTYFKRGQYLLAAYEFSKLIRNIPASPFVPEAQFMLAESYYQLAPPYQLDQAYTKKAIEEFQAFIDFFPADKRVAEAERKIKELTERLAEKEYQSGLIYEKMEYEKAAIKYYAFVADTYHDTKFAPLSLYRKIQLEIKKGMKTEAVADINTFLNRYPENEYANEIKKIETQLVEAK</sequence>
<name>A0AAE3NZG8_9BACT</name>
<dbReference type="NCBIfam" id="TIGR03302">
    <property type="entry name" value="OM_YfiO"/>
    <property type="match status" value="1"/>
</dbReference>
<dbReference type="AlphaFoldDB" id="A0AAE3NZG8"/>
<evidence type="ECO:0000259" key="5">
    <source>
        <dbReference type="Pfam" id="PF13525"/>
    </source>
</evidence>
<dbReference type="InterPro" id="IPR017689">
    <property type="entry name" value="BamD"/>
</dbReference>
<keyword evidence="7" id="KW-1185">Reference proteome</keyword>
<dbReference type="Gene3D" id="1.25.40.10">
    <property type="entry name" value="Tetratricopeptide repeat domain"/>
    <property type="match status" value="1"/>
</dbReference>
<dbReference type="InterPro" id="IPR011990">
    <property type="entry name" value="TPR-like_helical_dom_sf"/>
</dbReference>
<comment type="caution">
    <text evidence="6">The sequence shown here is derived from an EMBL/GenBank/DDBJ whole genome shotgun (WGS) entry which is preliminary data.</text>
</comment>
<dbReference type="RefSeq" id="WP_321535100.1">
    <property type="nucleotide sequence ID" value="NZ_JARGDL010000003.1"/>
</dbReference>
<feature type="signal peptide" evidence="4">
    <location>
        <begin position="1"/>
        <end position="23"/>
    </location>
</feature>
<proteinExistence type="predicted"/>
<feature type="domain" description="Outer membrane lipoprotein BamD-like" evidence="5">
    <location>
        <begin position="32"/>
        <end position="218"/>
    </location>
</feature>
<evidence type="ECO:0000256" key="3">
    <source>
        <dbReference type="ARBA" id="ARBA00023237"/>
    </source>
</evidence>
<feature type="chain" id="PRO_5041923574" evidence="4">
    <location>
        <begin position="24"/>
        <end position="251"/>
    </location>
</feature>
<evidence type="ECO:0000256" key="2">
    <source>
        <dbReference type="ARBA" id="ARBA00023136"/>
    </source>
</evidence>
<keyword evidence="2" id="KW-0472">Membrane</keyword>
<evidence type="ECO:0000313" key="6">
    <source>
        <dbReference type="EMBL" id="MDF1611334.1"/>
    </source>
</evidence>
<organism evidence="6 7">
    <name type="scientific">Stygiobacter electus</name>
    <dbReference type="NCBI Taxonomy" id="3032292"/>
    <lineage>
        <taxon>Bacteria</taxon>
        <taxon>Pseudomonadati</taxon>
        <taxon>Ignavibacteriota</taxon>
        <taxon>Ignavibacteria</taxon>
        <taxon>Ignavibacteriales</taxon>
        <taxon>Melioribacteraceae</taxon>
        <taxon>Stygiobacter</taxon>
    </lineage>
</organism>
<dbReference type="EMBL" id="JARGDL010000003">
    <property type="protein sequence ID" value="MDF1611334.1"/>
    <property type="molecule type" value="Genomic_DNA"/>
</dbReference>
<protein>
    <submittedName>
        <fullName evidence="6">Outer membrane protein assembly factor BamD</fullName>
    </submittedName>
</protein>
<dbReference type="InterPro" id="IPR039565">
    <property type="entry name" value="BamD-like"/>
</dbReference>
<evidence type="ECO:0000256" key="4">
    <source>
        <dbReference type="SAM" id="SignalP"/>
    </source>
</evidence>
<dbReference type="Proteomes" id="UP001221302">
    <property type="component" value="Unassembled WGS sequence"/>
</dbReference>
<keyword evidence="1 4" id="KW-0732">Signal</keyword>
<accession>A0AAE3NZG8</accession>
<reference evidence="6" key="1">
    <citation type="submission" date="2023-03" db="EMBL/GenBank/DDBJ databases">
        <title>Stygiobacter electus gen. nov., sp. nov., facultatively anaerobic thermotolerant bacterium of the class Ignavibacteria from a well of Yessentuki mineral water deposit.</title>
        <authorList>
            <person name="Podosokorskaya O.A."/>
            <person name="Elcheninov A.G."/>
            <person name="Petrova N.F."/>
            <person name="Zavarzina D.G."/>
            <person name="Kublanov I.V."/>
            <person name="Merkel A.Y."/>
        </authorList>
    </citation>
    <scope>NUCLEOTIDE SEQUENCE</scope>
    <source>
        <strain evidence="6">09-Me</strain>
    </source>
</reference>
<keyword evidence="3" id="KW-0998">Cell outer membrane</keyword>
<dbReference type="SUPFAM" id="SSF48452">
    <property type="entry name" value="TPR-like"/>
    <property type="match status" value="1"/>
</dbReference>
<evidence type="ECO:0000313" key="7">
    <source>
        <dbReference type="Proteomes" id="UP001221302"/>
    </source>
</evidence>
<dbReference type="Pfam" id="PF13525">
    <property type="entry name" value="YfiO"/>
    <property type="match status" value="1"/>
</dbReference>